<accession>A4BM59</accession>
<dbReference type="PANTHER" id="PTHR21180">
    <property type="entry name" value="ENDONUCLEASE/EXONUCLEASE/PHOSPHATASE FAMILY DOMAIN-CONTAINING PROTEIN 1"/>
    <property type="match status" value="1"/>
</dbReference>
<dbReference type="InterPro" id="IPR051675">
    <property type="entry name" value="Endo/Exo/Phosphatase_dom_1"/>
</dbReference>
<dbReference type="Gene3D" id="1.10.150.280">
    <property type="entry name" value="AF1531-like domain"/>
    <property type="match status" value="1"/>
</dbReference>
<gene>
    <name evidence="1" type="ORF">NB231_16293</name>
</gene>
<proteinExistence type="predicted"/>
<dbReference type="AlphaFoldDB" id="A4BM59"/>
<evidence type="ECO:0000313" key="1">
    <source>
        <dbReference type="EMBL" id="EAR23397.1"/>
    </source>
</evidence>
<dbReference type="Proteomes" id="UP000003374">
    <property type="component" value="Unassembled WGS sequence"/>
</dbReference>
<dbReference type="NCBIfam" id="TIGR00426">
    <property type="entry name" value="competence protein ComEA helix-hairpin-helix repeat region"/>
    <property type="match status" value="1"/>
</dbReference>
<reference evidence="1 2" key="1">
    <citation type="submission" date="2006-02" db="EMBL/GenBank/DDBJ databases">
        <authorList>
            <person name="Waterbury J."/>
            <person name="Ferriera S."/>
            <person name="Johnson J."/>
            <person name="Kravitz S."/>
            <person name="Halpern A."/>
            <person name="Remington K."/>
            <person name="Beeson K."/>
            <person name="Tran B."/>
            <person name="Rogers Y.-H."/>
            <person name="Friedman R."/>
            <person name="Venter J.C."/>
        </authorList>
    </citation>
    <scope>NUCLEOTIDE SEQUENCE [LARGE SCALE GENOMIC DNA]</scope>
    <source>
        <strain evidence="1 2">Nb-231</strain>
    </source>
</reference>
<keyword evidence="2" id="KW-1185">Reference proteome</keyword>
<protein>
    <submittedName>
        <fullName evidence="1">Unspecific high-affinity DNA-binding protein</fullName>
    </submittedName>
</protein>
<comment type="caution">
    <text evidence="1">The sequence shown here is derived from an EMBL/GenBank/DDBJ whole genome shotgun (WGS) entry which is preliminary data.</text>
</comment>
<keyword evidence="1" id="KW-0238">DNA-binding</keyword>
<dbReference type="Pfam" id="PF12836">
    <property type="entry name" value="HHH_3"/>
    <property type="match status" value="1"/>
</dbReference>
<dbReference type="SUPFAM" id="SSF47781">
    <property type="entry name" value="RuvA domain 2-like"/>
    <property type="match status" value="1"/>
</dbReference>
<dbReference type="PANTHER" id="PTHR21180:SF32">
    <property type="entry name" value="ENDONUCLEASE_EXONUCLEASE_PHOSPHATASE FAMILY DOMAIN-CONTAINING PROTEIN 1"/>
    <property type="match status" value="1"/>
</dbReference>
<dbReference type="GO" id="GO:0015628">
    <property type="term" value="P:protein secretion by the type II secretion system"/>
    <property type="evidence" value="ECO:0007669"/>
    <property type="project" value="TreeGrafter"/>
</dbReference>
<evidence type="ECO:0000313" key="2">
    <source>
        <dbReference type="Proteomes" id="UP000003374"/>
    </source>
</evidence>
<dbReference type="HOGENOM" id="CLU_052011_4_2_6"/>
<dbReference type="OrthoDB" id="7510573at2"/>
<dbReference type="GO" id="GO:0003677">
    <property type="term" value="F:DNA binding"/>
    <property type="evidence" value="ECO:0007669"/>
    <property type="project" value="UniProtKB-KW"/>
</dbReference>
<name>A4BM59_9GAMM</name>
<organism evidence="1 2">
    <name type="scientific">Nitrococcus mobilis Nb-231</name>
    <dbReference type="NCBI Taxonomy" id="314278"/>
    <lineage>
        <taxon>Bacteria</taxon>
        <taxon>Pseudomonadati</taxon>
        <taxon>Pseudomonadota</taxon>
        <taxon>Gammaproteobacteria</taxon>
        <taxon>Chromatiales</taxon>
        <taxon>Ectothiorhodospiraceae</taxon>
        <taxon>Nitrococcus</taxon>
    </lineage>
</organism>
<dbReference type="EMBL" id="AAOF01000001">
    <property type="protein sequence ID" value="EAR23397.1"/>
    <property type="molecule type" value="Genomic_DNA"/>
</dbReference>
<dbReference type="InterPro" id="IPR010994">
    <property type="entry name" value="RuvA_2-like"/>
</dbReference>
<dbReference type="InterPro" id="IPR004509">
    <property type="entry name" value="Competence_ComEA_HhH"/>
</dbReference>
<dbReference type="STRING" id="314278.NB231_16293"/>
<dbReference type="GO" id="GO:0015627">
    <property type="term" value="C:type II protein secretion system complex"/>
    <property type="evidence" value="ECO:0007669"/>
    <property type="project" value="TreeGrafter"/>
</dbReference>
<sequence length="105" mass="11653">MELRSFRSLARELHGERLFMKVFRVITLIGALVLMPALAFGAKININKAGVQTLQELDGVGPSKAQAIVTYRERNGRFQALTDLTKVRGIGEQTLDANRDQIAVQ</sequence>
<dbReference type="eggNOG" id="COG1555">
    <property type="taxonomic scope" value="Bacteria"/>
</dbReference>